<dbReference type="Pfam" id="PF04994">
    <property type="entry name" value="TfoX_C"/>
    <property type="match status" value="1"/>
</dbReference>
<dbReference type="Proteomes" id="UP000568751">
    <property type="component" value="Unassembled WGS sequence"/>
</dbReference>
<evidence type="ECO:0000313" key="3">
    <source>
        <dbReference type="Proteomes" id="UP000568751"/>
    </source>
</evidence>
<dbReference type="InterPro" id="IPR007077">
    <property type="entry name" value="TfoX_C"/>
</dbReference>
<protein>
    <submittedName>
        <fullName evidence="2">TfoX/Sxy family DNA transformation protein</fullName>
    </submittedName>
</protein>
<proteinExistence type="predicted"/>
<accession>A0A853F4T9</accession>
<gene>
    <name evidence="2" type="ORF">H0A76_12060</name>
</gene>
<dbReference type="AlphaFoldDB" id="A0A853F4T9"/>
<feature type="domain" description="TfoX C-terminal" evidence="1">
    <location>
        <begin position="1"/>
        <end position="34"/>
    </location>
</feature>
<evidence type="ECO:0000259" key="1">
    <source>
        <dbReference type="Pfam" id="PF04994"/>
    </source>
</evidence>
<evidence type="ECO:0000313" key="2">
    <source>
        <dbReference type="EMBL" id="NYT28518.1"/>
    </source>
</evidence>
<dbReference type="EMBL" id="JACCHT010000002">
    <property type="protein sequence ID" value="NYT28518.1"/>
    <property type="molecule type" value="Genomic_DNA"/>
</dbReference>
<sequence>MGKKSEQQLNKIGIYTQISLQKIGSIAVYIKLGKPHLCFFVCASRYT</sequence>
<name>A0A853F4T9_9GAMM</name>
<organism evidence="2 3">
    <name type="scientific">Candidatus Thiodubiliella endoseptemdiera</name>
    <dbReference type="NCBI Taxonomy" id="2738886"/>
    <lineage>
        <taxon>Bacteria</taxon>
        <taxon>Pseudomonadati</taxon>
        <taxon>Pseudomonadota</taxon>
        <taxon>Gammaproteobacteria</taxon>
        <taxon>Candidatus Pseudothioglobaceae</taxon>
        <taxon>Candidatus Thiodubiliella</taxon>
    </lineage>
</organism>
<reference evidence="2 3" key="1">
    <citation type="submission" date="2020-05" db="EMBL/GenBank/DDBJ databases">
        <title>Horizontal transmission and recombination maintain forever young bacterial symbiont genomes.</title>
        <authorList>
            <person name="Russell S.L."/>
            <person name="Pepper-Tunick E."/>
            <person name="Svedberg J."/>
            <person name="Byrne A."/>
            <person name="Ruelas Castillo J."/>
            <person name="Vollmers C."/>
            <person name="Beinart R.A."/>
            <person name="Corbett-Detig R."/>
        </authorList>
    </citation>
    <scope>NUCLEOTIDE SEQUENCE [LARGE SCALE GENOMIC DNA]</scope>
    <source>
        <strain evidence="2">455</strain>
    </source>
</reference>
<comment type="caution">
    <text evidence="2">The sequence shown here is derived from an EMBL/GenBank/DDBJ whole genome shotgun (WGS) entry which is preliminary data.</text>
</comment>
<dbReference type="Gene3D" id="1.10.150.20">
    <property type="entry name" value="5' to 3' exonuclease, C-terminal subdomain"/>
    <property type="match status" value="1"/>
</dbReference>